<evidence type="ECO:0000313" key="14">
    <source>
        <dbReference type="EMBL" id="WLS55769.1"/>
    </source>
</evidence>
<evidence type="ECO:0000256" key="5">
    <source>
        <dbReference type="ARBA" id="ARBA00022692"/>
    </source>
</evidence>
<evidence type="ECO:0000256" key="6">
    <source>
        <dbReference type="ARBA" id="ARBA00022870"/>
    </source>
</evidence>
<keyword evidence="4" id="KW-0813">Transport</keyword>
<evidence type="ECO:0000256" key="1">
    <source>
        <dbReference type="ARBA" id="ARBA00004625"/>
    </source>
</evidence>
<evidence type="ECO:0000256" key="3">
    <source>
        <dbReference type="ARBA" id="ARBA00013812"/>
    </source>
</evidence>
<dbReference type="InterPro" id="IPR003411">
    <property type="entry name" value="TGBp3"/>
</dbReference>
<dbReference type="GO" id="GO:0046740">
    <property type="term" value="P:transport of virus in host, cell to cell"/>
    <property type="evidence" value="ECO:0007669"/>
    <property type="project" value="UniProtKB-KW"/>
</dbReference>
<comment type="subcellular location">
    <subcellularLocation>
        <location evidence="1">Host endoplasmic reticulum membrane</location>
    </subcellularLocation>
</comment>
<comment type="function">
    <text evidence="11">Plays a role in viral cell-to-cell propagation, by facilitating genome transport to neighboring plant cells through plasmosdesmata. May induce the formation of granular vesicles derived from the Endoplasmic reticulum, which align on actin filaments.</text>
</comment>
<protein>
    <recommendedName>
        <fullName evidence="3">Movement protein TGBp3</fullName>
    </recommendedName>
    <alternativeName>
        <fullName evidence="12">Triple gene block 3 protein</fullName>
    </alternativeName>
</protein>
<evidence type="ECO:0000256" key="2">
    <source>
        <dbReference type="ARBA" id="ARBA00010355"/>
    </source>
</evidence>
<evidence type="ECO:0000256" key="7">
    <source>
        <dbReference type="ARBA" id="ARBA00022989"/>
    </source>
</evidence>
<dbReference type="EMBL" id="OR026033">
    <property type="protein sequence ID" value="WLS55769.1"/>
    <property type="molecule type" value="Genomic_RNA"/>
</dbReference>
<keyword evidence="8" id="KW-0916">Viral movement protein</keyword>
<proteinExistence type="inferred from homology"/>
<comment type="similarity">
    <text evidence="2">Belongs to the Tymovirales TGBp3 protein family.</text>
</comment>
<dbReference type="GO" id="GO:0044167">
    <property type="term" value="C:host cell endoplasmic reticulum membrane"/>
    <property type="evidence" value="ECO:0007669"/>
    <property type="project" value="UniProtKB-SubCell"/>
</dbReference>
<keyword evidence="5 13" id="KW-0812">Transmembrane</keyword>
<dbReference type="Pfam" id="PF02495">
    <property type="entry name" value="TGBp3"/>
    <property type="match status" value="1"/>
</dbReference>
<accession>A0AA50DIJ5</accession>
<organism evidence="14">
    <name type="scientific">Blackberry calico virus</name>
    <dbReference type="NCBI Taxonomy" id="3069585"/>
    <lineage>
        <taxon>Viruses</taxon>
        <taxon>Riboviria</taxon>
        <taxon>Orthornavirae</taxon>
        <taxon>Kitrinoviricota</taxon>
        <taxon>Alsuviricetes</taxon>
        <taxon>Tymovirales</taxon>
        <taxon>Alphaflexiviridae</taxon>
        <taxon>Allexivirus</taxon>
    </lineage>
</organism>
<name>A0AA50DIJ5_9VIRU</name>
<keyword evidence="7 13" id="KW-1133">Transmembrane helix</keyword>
<sequence>MQAATSHHTAHSPHIGRPSLWPSSALLYLLVSVACAVVTLTVLTAFKTKQPNCSIVITGHSVSVLGCDQTDVAKIVQSFSWSKHDGRLF</sequence>
<evidence type="ECO:0000256" key="12">
    <source>
        <dbReference type="ARBA" id="ARBA00033148"/>
    </source>
</evidence>
<evidence type="ECO:0000256" key="10">
    <source>
        <dbReference type="ARBA" id="ARBA00023184"/>
    </source>
</evidence>
<evidence type="ECO:0000256" key="8">
    <source>
        <dbReference type="ARBA" id="ARBA00023031"/>
    </source>
</evidence>
<evidence type="ECO:0000256" key="9">
    <source>
        <dbReference type="ARBA" id="ARBA00023136"/>
    </source>
</evidence>
<evidence type="ECO:0000256" key="11">
    <source>
        <dbReference type="ARBA" id="ARBA00025270"/>
    </source>
</evidence>
<evidence type="ECO:0000256" key="13">
    <source>
        <dbReference type="SAM" id="Phobius"/>
    </source>
</evidence>
<reference evidence="14" key="1">
    <citation type="submission" date="2023-05" db="EMBL/GenBank/DDBJ databases">
        <authorList>
            <person name="Fager D."/>
            <person name="Mollov D."/>
        </authorList>
    </citation>
    <scope>NUCLEOTIDE SEQUENCE</scope>
    <source>
        <strain evidence="14">H5169-D1</strain>
    </source>
</reference>
<evidence type="ECO:0000256" key="4">
    <source>
        <dbReference type="ARBA" id="ARBA00022448"/>
    </source>
</evidence>
<keyword evidence="9 13" id="KW-0472">Membrane</keyword>
<keyword evidence="6" id="KW-1043">Host membrane</keyword>
<keyword evidence="10" id="KW-1038">Host endoplasmic reticulum</keyword>
<feature type="transmembrane region" description="Helical" evidence="13">
    <location>
        <begin position="25"/>
        <end position="46"/>
    </location>
</feature>